<organism evidence="8 9">
    <name type="scientific">Paraglomus brasilianum</name>
    <dbReference type="NCBI Taxonomy" id="144538"/>
    <lineage>
        <taxon>Eukaryota</taxon>
        <taxon>Fungi</taxon>
        <taxon>Fungi incertae sedis</taxon>
        <taxon>Mucoromycota</taxon>
        <taxon>Glomeromycotina</taxon>
        <taxon>Glomeromycetes</taxon>
        <taxon>Paraglomerales</taxon>
        <taxon>Paraglomeraceae</taxon>
        <taxon>Paraglomus</taxon>
    </lineage>
</organism>
<accession>A0A9N9E9V3</accession>
<evidence type="ECO:0000256" key="3">
    <source>
        <dbReference type="ARBA" id="ARBA00022692"/>
    </source>
</evidence>
<dbReference type="AlphaFoldDB" id="A0A9N9E9V3"/>
<feature type="transmembrane region" description="Helical" evidence="6">
    <location>
        <begin position="169"/>
        <end position="193"/>
    </location>
</feature>
<evidence type="ECO:0000259" key="7">
    <source>
        <dbReference type="Pfam" id="PF01061"/>
    </source>
</evidence>
<evidence type="ECO:0000256" key="2">
    <source>
        <dbReference type="ARBA" id="ARBA00022448"/>
    </source>
</evidence>
<keyword evidence="4 6" id="KW-1133">Transmembrane helix</keyword>
<dbReference type="PANTHER" id="PTHR48041">
    <property type="entry name" value="ABC TRANSPORTER G FAMILY MEMBER 28"/>
    <property type="match status" value="1"/>
</dbReference>
<evidence type="ECO:0000256" key="1">
    <source>
        <dbReference type="ARBA" id="ARBA00004141"/>
    </source>
</evidence>
<protein>
    <submittedName>
        <fullName evidence="8">1791_t:CDS:1</fullName>
    </submittedName>
</protein>
<feature type="transmembrane region" description="Helical" evidence="6">
    <location>
        <begin position="125"/>
        <end position="148"/>
    </location>
</feature>
<feature type="transmembrane region" description="Helical" evidence="6">
    <location>
        <begin position="94"/>
        <end position="113"/>
    </location>
</feature>
<keyword evidence="3 6" id="KW-0812">Transmembrane</keyword>
<dbReference type="PANTHER" id="PTHR48041:SF63">
    <property type="entry name" value="EARLY GENE AT 23, ISOFORM C"/>
    <property type="match status" value="1"/>
</dbReference>
<evidence type="ECO:0000256" key="4">
    <source>
        <dbReference type="ARBA" id="ARBA00022989"/>
    </source>
</evidence>
<sequence>GRKTFTPPAHILELLNEKESKERLIDAYASQVADDPTGKKIVHRHSRLVENQDKAQIFKPIKVEHRWEATFRQQVSILTQRAFKQRRPVMLSRLHATETIILTTISCLIWFRLSMDETSINDRRGLVFFSCIFWSFTPLITAVTSFPLDRSLLNKERQSRSYRLSSYFIAKQLAELPLVLLAPTFFTVLVYWIGNLVDDFGRFAAHMVITMTTVLTAQGFGYFFGATLMDVQKSMTASTVFMLSTMLLAGFYATNIPSWIGWTSYVSFSRYSFHLLMQNQLLAGSFQLECVSGIRSELAQCASGAGFVSGEEILEHLKLDDTK</sequence>
<comment type="subcellular location">
    <subcellularLocation>
        <location evidence="1">Membrane</location>
        <topology evidence="1">Multi-pass membrane protein</topology>
    </subcellularLocation>
</comment>
<keyword evidence="5 6" id="KW-0472">Membrane</keyword>
<dbReference type="Pfam" id="PF01061">
    <property type="entry name" value="ABC2_membrane"/>
    <property type="match status" value="1"/>
</dbReference>
<dbReference type="OrthoDB" id="245989at2759"/>
<evidence type="ECO:0000256" key="5">
    <source>
        <dbReference type="ARBA" id="ARBA00023136"/>
    </source>
</evidence>
<dbReference type="InterPro" id="IPR013525">
    <property type="entry name" value="ABC2_TM"/>
</dbReference>
<dbReference type="EMBL" id="CAJVPI010004225">
    <property type="protein sequence ID" value="CAG8666069.1"/>
    <property type="molecule type" value="Genomic_DNA"/>
</dbReference>
<feature type="domain" description="ABC-2 type transporter transmembrane" evidence="7">
    <location>
        <begin position="73"/>
        <end position="281"/>
    </location>
</feature>
<dbReference type="InterPro" id="IPR050352">
    <property type="entry name" value="ABCG_transporters"/>
</dbReference>
<feature type="non-terminal residue" evidence="8">
    <location>
        <position position="1"/>
    </location>
</feature>
<feature type="non-terminal residue" evidence="8">
    <location>
        <position position="323"/>
    </location>
</feature>
<feature type="transmembrane region" description="Helical" evidence="6">
    <location>
        <begin position="205"/>
        <end position="228"/>
    </location>
</feature>
<comment type="caution">
    <text evidence="8">The sequence shown here is derived from an EMBL/GenBank/DDBJ whole genome shotgun (WGS) entry which is preliminary data.</text>
</comment>
<evidence type="ECO:0000313" key="9">
    <source>
        <dbReference type="Proteomes" id="UP000789739"/>
    </source>
</evidence>
<feature type="transmembrane region" description="Helical" evidence="6">
    <location>
        <begin position="240"/>
        <end position="262"/>
    </location>
</feature>
<keyword evidence="2" id="KW-0813">Transport</keyword>
<reference evidence="8" key="1">
    <citation type="submission" date="2021-06" db="EMBL/GenBank/DDBJ databases">
        <authorList>
            <person name="Kallberg Y."/>
            <person name="Tangrot J."/>
            <person name="Rosling A."/>
        </authorList>
    </citation>
    <scope>NUCLEOTIDE SEQUENCE</scope>
    <source>
        <strain evidence="8">BR232B</strain>
    </source>
</reference>
<gene>
    <name evidence="8" type="ORF">PBRASI_LOCUS11052</name>
</gene>
<proteinExistence type="predicted"/>
<dbReference type="GO" id="GO:0140359">
    <property type="term" value="F:ABC-type transporter activity"/>
    <property type="evidence" value="ECO:0007669"/>
    <property type="project" value="InterPro"/>
</dbReference>
<evidence type="ECO:0000256" key="6">
    <source>
        <dbReference type="SAM" id="Phobius"/>
    </source>
</evidence>
<evidence type="ECO:0000313" key="8">
    <source>
        <dbReference type="EMBL" id="CAG8666069.1"/>
    </source>
</evidence>
<keyword evidence="9" id="KW-1185">Reference proteome</keyword>
<name>A0A9N9E9V3_9GLOM</name>
<dbReference type="GO" id="GO:0005886">
    <property type="term" value="C:plasma membrane"/>
    <property type="evidence" value="ECO:0007669"/>
    <property type="project" value="TreeGrafter"/>
</dbReference>
<dbReference type="Proteomes" id="UP000789739">
    <property type="component" value="Unassembled WGS sequence"/>
</dbReference>